<protein>
    <submittedName>
        <fullName evidence="1">Uncharacterized protein</fullName>
    </submittedName>
</protein>
<gene>
    <name evidence="1" type="ORF">Bpfe_012353</name>
</gene>
<evidence type="ECO:0000313" key="2">
    <source>
        <dbReference type="Proteomes" id="UP001233172"/>
    </source>
</evidence>
<comment type="caution">
    <text evidence="1">The sequence shown here is derived from an EMBL/GenBank/DDBJ whole genome shotgun (WGS) entry which is preliminary data.</text>
</comment>
<dbReference type="EMBL" id="JASAOG010000049">
    <property type="protein sequence ID" value="KAK0058352.1"/>
    <property type="molecule type" value="Genomic_DNA"/>
</dbReference>
<name>A0AAD8FB10_BIOPF</name>
<organism evidence="1 2">
    <name type="scientific">Biomphalaria pfeifferi</name>
    <name type="common">Bloodfluke planorb</name>
    <name type="synonym">Freshwater snail</name>
    <dbReference type="NCBI Taxonomy" id="112525"/>
    <lineage>
        <taxon>Eukaryota</taxon>
        <taxon>Metazoa</taxon>
        <taxon>Spiralia</taxon>
        <taxon>Lophotrochozoa</taxon>
        <taxon>Mollusca</taxon>
        <taxon>Gastropoda</taxon>
        <taxon>Heterobranchia</taxon>
        <taxon>Euthyneura</taxon>
        <taxon>Panpulmonata</taxon>
        <taxon>Hygrophila</taxon>
        <taxon>Lymnaeoidea</taxon>
        <taxon>Planorbidae</taxon>
        <taxon>Biomphalaria</taxon>
    </lineage>
</organism>
<keyword evidence="2" id="KW-1185">Reference proteome</keyword>
<reference evidence="1" key="1">
    <citation type="journal article" date="2023" name="PLoS Negl. Trop. Dis.">
        <title>A genome sequence for Biomphalaria pfeifferi, the major vector snail for the human-infecting parasite Schistosoma mansoni.</title>
        <authorList>
            <person name="Bu L."/>
            <person name="Lu L."/>
            <person name="Laidemitt M.R."/>
            <person name="Zhang S.M."/>
            <person name="Mutuku M."/>
            <person name="Mkoji G."/>
            <person name="Steinauer M."/>
            <person name="Loker E.S."/>
        </authorList>
    </citation>
    <scope>NUCLEOTIDE SEQUENCE</scope>
    <source>
        <strain evidence="1">KasaAsao</strain>
    </source>
</reference>
<dbReference type="Proteomes" id="UP001233172">
    <property type="component" value="Unassembled WGS sequence"/>
</dbReference>
<sequence>MCRRGRLLHITHITTRLHQNLHDYRGFLIRCRRGRLMHQNVRHFLGIRDKVQTYQESSSLYFHSQAIVSAREITDLSHDGGRLGE</sequence>
<evidence type="ECO:0000313" key="1">
    <source>
        <dbReference type="EMBL" id="KAK0058352.1"/>
    </source>
</evidence>
<proteinExistence type="predicted"/>
<dbReference type="AlphaFoldDB" id="A0AAD8FB10"/>
<accession>A0AAD8FB10</accession>
<reference evidence="1" key="2">
    <citation type="submission" date="2023-04" db="EMBL/GenBank/DDBJ databases">
        <authorList>
            <person name="Bu L."/>
            <person name="Lu L."/>
            <person name="Laidemitt M.R."/>
            <person name="Zhang S.M."/>
            <person name="Mutuku M."/>
            <person name="Mkoji G."/>
            <person name="Steinauer M."/>
            <person name="Loker E.S."/>
        </authorList>
    </citation>
    <scope>NUCLEOTIDE SEQUENCE</scope>
    <source>
        <strain evidence="1">KasaAsao</strain>
        <tissue evidence="1">Whole Snail</tissue>
    </source>
</reference>